<dbReference type="InterPro" id="IPR036095">
    <property type="entry name" value="PTS_EIIB-like_sf"/>
</dbReference>
<dbReference type="InterPro" id="IPR013012">
    <property type="entry name" value="PTS_EIIB_3"/>
</dbReference>
<evidence type="ECO:0000256" key="3">
    <source>
        <dbReference type="ARBA" id="ARBA00022597"/>
    </source>
</evidence>
<evidence type="ECO:0000256" key="5">
    <source>
        <dbReference type="ARBA" id="ARBA00022683"/>
    </source>
</evidence>
<protein>
    <submittedName>
        <fullName evidence="9">PTS system, lactose cellobiose-specific IIB subunit</fullName>
    </submittedName>
</protein>
<feature type="modified residue" description="Phosphocysteine; by EIIA" evidence="7">
    <location>
        <position position="24"/>
    </location>
</feature>
<dbReference type="Proteomes" id="UP000051576">
    <property type="component" value="Unassembled WGS sequence"/>
</dbReference>
<dbReference type="EMBL" id="AYYX01000032">
    <property type="protein sequence ID" value="KRM88497.1"/>
    <property type="molecule type" value="Genomic_DNA"/>
</dbReference>
<comment type="caution">
    <text evidence="9">The sequence shown here is derived from an EMBL/GenBank/DDBJ whole genome shotgun (WGS) entry which is preliminary data.</text>
</comment>
<dbReference type="eggNOG" id="COG1440">
    <property type="taxonomic scope" value="Bacteria"/>
</dbReference>
<dbReference type="Gene3D" id="3.40.50.2300">
    <property type="match status" value="1"/>
</dbReference>
<dbReference type="Pfam" id="PF02302">
    <property type="entry name" value="PTS_IIB"/>
    <property type="match status" value="1"/>
</dbReference>
<accession>A0A0R2C9L4</accession>
<evidence type="ECO:0000256" key="7">
    <source>
        <dbReference type="PROSITE-ProRule" id="PRU00423"/>
    </source>
</evidence>
<dbReference type="PANTHER" id="PTHR34581:SF2">
    <property type="entry name" value="PTS SYSTEM N,N'-DIACETYLCHITOBIOSE-SPECIFIC EIIB COMPONENT"/>
    <property type="match status" value="1"/>
</dbReference>
<dbReference type="PROSITE" id="PS51100">
    <property type="entry name" value="PTS_EIIB_TYPE_3"/>
    <property type="match status" value="1"/>
</dbReference>
<evidence type="ECO:0000313" key="9">
    <source>
        <dbReference type="EMBL" id="KRM88497.1"/>
    </source>
</evidence>
<evidence type="ECO:0000256" key="1">
    <source>
        <dbReference type="ARBA" id="ARBA00022448"/>
    </source>
</evidence>
<proteinExistence type="predicted"/>
<sequence length="119" mass="13028">MKVIINGGKIMSEEKKNLTIMLCCAAGMSTSILVKKMQEAAQKEGVTAKIFACPAAEANEKLTSEEIDCILLGPQVRYMLTSFKEKVAGKNIPVDVINMQDYGMVRGDKVLKQGLDMIK</sequence>
<dbReference type="PATRIC" id="fig|1133569.4.peg.1314"/>
<dbReference type="SUPFAM" id="SSF52794">
    <property type="entry name" value="PTS system IIB component-like"/>
    <property type="match status" value="1"/>
</dbReference>
<evidence type="ECO:0000256" key="4">
    <source>
        <dbReference type="ARBA" id="ARBA00022679"/>
    </source>
</evidence>
<dbReference type="GO" id="GO:0009401">
    <property type="term" value="P:phosphoenolpyruvate-dependent sugar phosphotransferase system"/>
    <property type="evidence" value="ECO:0007669"/>
    <property type="project" value="UniProtKB-KW"/>
</dbReference>
<evidence type="ECO:0000256" key="2">
    <source>
        <dbReference type="ARBA" id="ARBA00022553"/>
    </source>
</evidence>
<keyword evidence="10" id="KW-1185">Reference proteome</keyword>
<keyword evidence="4" id="KW-0808">Transferase</keyword>
<gene>
    <name evidence="9" type="ORF">FD21_GL001184</name>
</gene>
<dbReference type="CDD" id="cd05564">
    <property type="entry name" value="PTS_IIB_chitobiose_lichenan"/>
    <property type="match status" value="1"/>
</dbReference>
<dbReference type="GO" id="GO:0016301">
    <property type="term" value="F:kinase activity"/>
    <property type="evidence" value="ECO:0007669"/>
    <property type="project" value="UniProtKB-KW"/>
</dbReference>
<dbReference type="PANTHER" id="PTHR34581">
    <property type="entry name" value="PTS SYSTEM N,N'-DIACETYLCHITOBIOSE-SPECIFIC EIIB COMPONENT"/>
    <property type="match status" value="1"/>
</dbReference>
<keyword evidence="2" id="KW-0597">Phosphoprotein</keyword>
<name>A0A0R2C9L4_9LACO</name>
<keyword evidence="1" id="KW-0813">Transport</keyword>
<organism evidence="9 10">
    <name type="scientific">Liquorilactobacillus vini DSM 20605</name>
    <dbReference type="NCBI Taxonomy" id="1133569"/>
    <lineage>
        <taxon>Bacteria</taxon>
        <taxon>Bacillati</taxon>
        <taxon>Bacillota</taxon>
        <taxon>Bacilli</taxon>
        <taxon>Lactobacillales</taxon>
        <taxon>Lactobacillaceae</taxon>
        <taxon>Liquorilactobacillus</taxon>
    </lineage>
</organism>
<dbReference type="AlphaFoldDB" id="A0A0R2C9L4"/>
<keyword evidence="6" id="KW-0418">Kinase</keyword>
<dbReference type="InterPro" id="IPR003501">
    <property type="entry name" value="PTS_EIIB_2/3"/>
</dbReference>
<keyword evidence="5" id="KW-0598">Phosphotransferase system</keyword>
<evidence type="ECO:0000256" key="6">
    <source>
        <dbReference type="ARBA" id="ARBA00022777"/>
    </source>
</evidence>
<evidence type="ECO:0000259" key="8">
    <source>
        <dbReference type="PROSITE" id="PS51100"/>
    </source>
</evidence>
<reference evidence="9 10" key="1">
    <citation type="journal article" date="2015" name="Genome Announc.">
        <title>Expanding the biotechnology potential of lactobacilli through comparative genomics of 213 strains and associated genera.</title>
        <authorList>
            <person name="Sun Z."/>
            <person name="Harris H.M."/>
            <person name="McCann A."/>
            <person name="Guo C."/>
            <person name="Argimon S."/>
            <person name="Zhang W."/>
            <person name="Yang X."/>
            <person name="Jeffery I.B."/>
            <person name="Cooney J.C."/>
            <person name="Kagawa T.F."/>
            <person name="Liu W."/>
            <person name="Song Y."/>
            <person name="Salvetti E."/>
            <person name="Wrobel A."/>
            <person name="Rasinkangas P."/>
            <person name="Parkhill J."/>
            <person name="Rea M.C."/>
            <person name="O'Sullivan O."/>
            <person name="Ritari J."/>
            <person name="Douillard F.P."/>
            <person name="Paul Ross R."/>
            <person name="Yang R."/>
            <person name="Briner A.E."/>
            <person name="Felis G.E."/>
            <person name="de Vos W.M."/>
            <person name="Barrangou R."/>
            <person name="Klaenhammer T.R."/>
            <person name="Caufield P.W."/>
            <person name="Cui Y."/>
            <person name="Zhang H."/>
            <person name="O'Toole P.W."/>
        </authorList>
    </citation>
    <scope>NUCLEOTIDE SEQUENCE [LARGE SCALE GENOMIC DNA]</scope>
    <source>
        <strain evidence="9 10">DSM 20605</strain>
    </source>
</reference>
<dbReference type="STRING" id="1133569.FD21_GL001184"/>
<evidence type="ECO:0000313" key="10">
    <source>
        <dbReference type="Proteomes" id="UP000051576"/>
    </source>
</evidence>
<keyword evidence="3" id="KW-0762">Sugar transport</keyword>
<dbReference type="GO" id="GO:0008982">
    <property type="term" value="F:protein-N(PI)-phosphohistidine-sugar phosphotransferase activity"/>
    <property type="evidence" value="ECO:0007669"/>
    <property type="project" value="InterPro"/>
</dbReference>
<feature type="domain" description="PTS EIIB type-3" evidence="8">
    <location>
        <begin position="17"/>
        <end position="119"/>
    </location>
</feature>
<dbReference type="InterPro" id="IPR051819">
    <property type="entry name" value="PTS_sugar-specific_EIIB"/>
</dbReference>